<dbReference type="InterPro" id="IPR055438">
    <property type="entry name" value="AstE_AspA_cat"/>
</dbReference>
<dbReference type="SUPFAM" id="SSF53187">
    <property type="entry name" value="Zn-dependent exopeptidases"/>
    <property type="match status" value="1"/>
</dbReference>
<comment type="caution">
    <text evidence="7">The sequence shown here is derived from an EMBL/GenBank/DDBJ whole genome shotgun (WGS) entry which is preliminary data.</text>
</comment>
<dbReference type="EMBL" id="JAEINI020000010">
    <property type="protein sequence ID" value="MCB5227823.1"/>
    <property type="molecule type" value="Genomic_DNA"/>
</dbReference>
<comment type="similarity">
    <text evidence="5">Belongs to the peptidase M14 family.</text>
</comment>
<keyword evidence="4" id="KW-0862">Zinc</keyword>
<dbReference type="InterPro" id="IPR000834">
    <property type="entry name" value="Peptidase_M14"/>
</dbReference>
<dbReference type="Gene3D" id="3.40.630.10">
    <property type="entry name" value="Zn peptidases"/>
    <property type="match status" value="1"/>
</dbReference>
<comment type="cofactor">
    <cofactor evidence="1">
        <name>Zn(2+)</name>
        <dbReference type="ChEBI" id="CHEBI:29105"/>
    </cofactor>
</comment>
<keyword evidence="3" id="KW-0378">Hydrolase</keyword>
<feature type="domain" description="Peptidase M14" evidence="6">
    <location>
        <begin position="29"/>
        <end position="308"/>
    </location>
</feature>
<dbReference type="RefSeq" id="WP_226751882.1">
    <property type="nucleotide sequence ID" value="NZ_JAEINI020000010.1"/>
</dbReference>
<sequence>MTEVYYPIGRLGQPWQAAEKQQWLALQKVQRSYQQDVVAPLASLDAHFERVQYGEVDYQAQSFACYPLYILKSRDWRDDKPLALITGGVHGYETSGVQGALRFAAKHVEGYLADFNLLIAPCISPWAYETINRWNPLAVDPNRSFSGDSASDEARYLREYIQRLGITPLLHIDLHETTDSDNTEFRPAKAARDGTVNTNWNIPDGFYLVGDAERPEPAFQQAIINEVAKVTHIAPPDENGELIGDPMVQPGVINYPKKALGLCGRVTEAPYVTTTEVYPDSPSATSEQCVMAQVTAICAALNFVRQAN</sequence>
<proteinExistence type="inferred from homology"/>
<name>A0ABS8C662_9ALTE</name>
<evidence type="ECO:0000313" key="8">
    <source>
        <dbReference type="Proteomes" id="UP000633814"/>
    </source>
</evidence>
<evidence type="ECO:0000259" key="6">
    <source>
        <dbReference type="PROSITE" id="PS52035"/>
    </source>
</evidence>
<dbReference type="Pfam" id="PF24827">
    <property type="entry name" value="AstE_AspA_cat"/>
    <property type="match status" value="1"/>
</dbReference>
<organism evidence="7 8">
    <name type="scientific">Alishewanella maricola</name>
    <dbReference type="NCBI Taxonomy" id="2795740"/>
    <lineage>
        <taxon>Bacteria</taxon>
        <taxon>Pseudomonadati</taxon>
        <taxon>Pseudomonadota</taxon>
        <taxon>Gammaproteobacteria</taxon>
        <taxon>Alteromonadales</taxon>
        <taxon>Alteromonadaceae</taxon>
        <taxon>Alishewanella</taxon>
    </lineage>
</organism>
<evidence type="ECO:0000256" key="2">
    <source>
        <dbReference type="ARBA" id="ARBA00022723"/>
    </source>
</evidence>
<reference evidence="7 8" key="1">
    <citation type="submission" date="2021-10" db="EMBL/GenBank/DDBJ databases">
        <title>Alishewanella koreense sp. nov. isolated from seawater of southwestern coast in South Korea and the proposal for the reclassification of Rheinheimera perlucida and Rheinheimera tuosuensis as Arsukibacterium perlucida and Arsukibacterium tuosuensis.</title>
        <authorList>
            <person name="Kim K.H."/>
            <person name="Ruan W."/>
            <person name="Kim K.R."/>
            <person name="Baek J.H."/>
            <person name="Jeon C.O."/>
        </authorList>
    </citation>
    <scope>NUCLEOTIDE SEQUENCE [LARGE SCALE GENOMIC DNA]</scope>
    <source>
        <strain evidence="7 8">16-MA</strain>
    </source>
</reference>
<keyword evidence="8" id="KW-1185">Reference proteome</keyword>
<evidence type="ECO:0000256" key="4">
    <source>
        <dbReference type="ARBA" id="ARBA00022833"/>
    </source>
</evidence>
<dbReference type="Proteomes" id="UP000633814">
    <property type="component" value="Unassembled WGS sequence"/>
</dbReference>
<evidence type="ECO:0000256" key="1">
    <source>
        <dbReference type="ARBA" id="ARBA00001947"/>
    </source>
</evidence>
<evidence type="ECO:0000256" key="3">
    <source>
        <dbReference type="ARBA" id="ARBA00022801"/>
    </source>
</evidence>
<keyword evidence="2" id="KW-0479">Metal-binding</keyword>
<evidence type="ECO:0000313" key="7">
    <source>
        <dbReference type="EMBL" id="MCB5227823.1"/>
    </source>
</evidence>
<gene>
    <name evidence="7" type="ORF">JAO78_013475</name>
</gene>
<protein>
    <submittedName>
        <fullName evidence="7">M14 family metallocarboxypeptidase</fullName>
    </submittedName>
</protein>
<dbReference type="CDD" id="cd06231">
    <property type="entry name" value="M14_REP34-like"/>
    <property type="match status" value="1"/>
</dbReference>
<accession>A0ABS8C662</accession>
<dbReference type="PROSITE" id="PS52035">
    <property type="entry name" value="PEPTIDASE_M14"/>
    <property type="match status" value="1"/>
</dbReference>
<comment type="caution">
    <text evidence="5">Lacks conserved residue(s) required for the propagation of feature annotation.</text>
</comment>
<evidence type="ECO:0000256" key="5">
    <source>
        <dbReference type="PROSITE-ProRule" id="PRU01379"/>
    </source>
</evidence>